<name>A0A142ECA2_LISMN</name>
<dbReference type="Proteomes" id="UP000460224">
    <property type="component" value="Unassembled WGS sequence"/>
</dbReference>
<evidence type="ECO:0000313" key="1">
    <source>
        <dbReference type="EMBL" id="AMQ45790.1"/>
    </source>
</evidence>
<evidence type="ECO:0000313" key="4">
    <source>
        <dbReference type="EMBL" id="KAA9446573.1"/>
    </source>
</evidence>
<reference evidence="3" key="5">
    <citation type="submission" date="2019-10" db="EMBL/GenBank/DDBJ databases">
        <authorList>
            <consortium name="NCBI Pathogen Detection Project"/>
        </authorList>
    </citation>
    <scope>NUCLEOTIDE SEQUENCE</scope>
    <source>
        <strain evidence="3">Sam_F526FDD3-C0F7-43DB-B204-E231FEF9C926</strain>
    </source>
</reference>
<reference evidence="1" key="1">
    <citation type="submission" date="2016-01" db="EMBL/GenBank/DDBJ databases">
        <title>Whole Genome Sequence of Listeria monocytogenes Serovar 1/2a Strain IZSAM_Lm_15_17439_A144 responsible of a human outbreak in 2008.</title>
        <authorList>
            <person name="Orsini M."/>
            <person name="Ordinelli A."/>
            <person name="Cornacchia A."/>
            <person name="Acciari V."/>
            <person name="Centorame P."/>
            <person name="Torresi M."/>
            <person name="Pompei A."/>
            <person name="Camma C."/>
            <person name="Gattuso A."/>
            <person name="Gianfranceschi M."/>
            <person name="Pomilio F."/>
        </authorList>
    </citation>
    <scope>NUCLEOTIDE SEQUENCE</scope>
    <source>
        <strain evidence="1">IZSAM_Lm_15_17439_A144</strain>
        <plasmid evidence="1">pLmA144</plasmid>
    </source>
</reference>
<dbReference type="EMBL" id="DAAEQL010000010">
    <property type="protein sequence ID" value="HAA8491618.1"/>
    <property type="molecule type" value="Genomic_DNA"/>
</dbReference>
<accession>A0A142ECA2</accession>
<organism evidence="1">
    <name type="scientific">Listeria monocytogenes</name>
    <dbReference type="NCBI Taxonomy" id="1639"/>
    <lineage>
        <taxon>Bacteria</taxon>
        <taxon>Bacillati</taxon>
        <taxon>Bacillota</taxon>
        <taxon>Bacilli</taxon>
        <taxon>Bacillales</taxon>
        <taxon>Listeriaceae</taxon>
        <taxon>Listeria</taxon>
    </lineage>
</organism>
<geneLocation type="plasmid" evidence="1">
    <name>pLmA144</name>
</geneLocation>
<dbReference type="EMBL" id="KU513859">
    <property type="protein sequence ID" value="AMQ45790.1"/>
    <property type="molecule type" value="Genomic_DNA"/>
</dbReference>
<reference evidence="4 5" key="3">
    <citation type="submission" date="2018-04" db="EMBL/GenBank/DDBJ databases">
        <title>Genome Analysis of a Prevalent Clone of Listeria monocytogenes Sequence Type 87 in China.</title>
        <authorList>
            <person name="Wang Y."/>
        </authorList>
    </citation>
    <scope>NUCLEOTIDE SEQUENCE [LARGE SCALE GENOMIC DNA]</scope>
    <source>
        <strain evidence="4 5">ICDC_LM1523</strain>
    </source>
</reference>
<dbReference type="Proteomes" id="UP000840567">
    <property type="component" value="Unassembled WGS sequence"/>
</dbReference>
<keyword evidence="1" id="KW-0614">Plasmid</keyword>
<protein>
    <submittedName>
        <fullName evidence="1">Uncharacterized protein</fullName>
    </submittedName>
</protein>
<evidence type="ECO:0000313" key="2">
    <source>
        <dbReference type="EMBL" id="EAH0253588.1"/>
    </source>
</evidence>
<evidence type="ECO:0000313" key="5">
    <source>
        <dbReference type="Proteomes" id="UP000460224"/>
    </source>
</evidence>
<sequence length="184" mass="21367">MGKVHVVNKVLNEDELLALDYETYCKLFDRSTWKLSDGVVVNIHTQQKEPLSSIYTDIKNIKNMKQEIIAKRKQKYGPLLVTSTFFEVNIRSMKKKKMVESTYFPVLDSRGKDPTYNDLTIYKKHLRSSKPVLMGVPLQALPFESQEKCKEFLLAQGCRDIRFYVTKQSVQVVTDRQEVLEALL</sequence>
<proteinExistence type="predicted"/>
<dbReference type="AlphaFoldDB" id="A0A142ECA2"/>
<gene>
    <name evidence="2" type="ORF">D4U23_14440</name>
    <name evidence="4" type="ORF">DCK61_15340</name>
    <name evidence="3" type="ORF">GHO09_13990</name>
    <name evidence="1" type="ORF">pA144_0045</name>
</gene>
<reference evidence="2 6" key="4">
    <citation type="submission" date="2019-04" db="EMBL/GenBank/DDBJ databases">
        <authorList>
            <person name="Ashton P.M."/>
            <person name="Dallman T."/>
            <person name="Nair S."/>
            <person name="De Pinna E."/>
            <person name="Peters T."/>
            <person name="Grant K."/>
        </authorList>
    </citation>
    <scope>NUCLEOTIDE SEQUENCE [LARGE SCALE GENOMIC DNA]</scope>
    <source>
        <strain evidence="2 6">406731</strain>
    </source>
</reference>
<dbReference type="PATRIC" id="fig|1639.1340.peg.3037"/>
<dbReference type="Proteomes" id="UP000566597">
    <property type="component" value="Unassembled WGS sequence"/>
</dbReference>
<dbReference type="EMBL" id="QDAY01000008">
    <property type="protein sequence ID" value="KAA9446573.1"/>
    <property type="molecule type" value="Genomic_DNA"/>
</dbReference>
<evidence type="ECO:0000313" key="6">
    <source>
        <dbReference type="Proteomes" id="UP000566597"/>
    </source>
</evidence>
<evidence type="ECO:0000313" key="3">
    <source>
        <dbReference type="EMBL" id="HAA8491618.1"/>
    </source>
</evidence>
<reference evidence="3 7" key="2">
    <citation type="journal article" date="2018" name="Genome Biol.">
        <title>SKESA: strategic k-mer extension for scrupulous assemblies.</title>
        <authorList>
            <person name="Souvorov A."/>
            <person name="Agarwala R."/>
            <person name="Lipman D.J."/>
        </authorList>
    </citation>
    <scope>NUCLEOTIDE SEQUENCE [LARGE SCALE GENOMIC DNA]</scope>
    <source>
        <strain evidence="3">Sam_F526FDD3-C0F7-43DB-B204-E231FEF9C926</strain>
    </source>
</reference>
<dbReference type="EMBL" id="AABEVT010000010">
    <property type="protein sequence ID" value="EAH0253588.1"/>
    <property type="molecule type" value="Genomic_DNA"/>
</dbReference>
<evidence type="ECO:0000313" key="7">
    <source>
        <dbReference type="Proteomes" id="UP000840567"/>
    </source>
</evidence>